<keyword evidence="2" id="KW-1185">Reference proteome</keyword>
<evidence type="ECO:0000313" key="1">
    <source>
        <dbReference type="EMBL" id="EDX16202.1"/>
    </source>
</evidence>
<dbReference type="HOGENOM" id="CLU_1257254_0_0_1"/>
<dbReference type="Proteomes" id="UP000000304">
    <property type="component" value="Unassembled WGS sequence"/>
</dbReference>
<sequence>MPHALVSTRTQYIPCGLGNALTVLKANYQLTTYGMSCCLTGFKDVEPECIETPYTRSDIDVTTRQRCRVYVGYVRHYQRYDLCSALALVLCVRSSAGTQSTQDRTEDNLVETASGKETEAASSHRSFTRIDDAEQLVSELRVISAQNKKIILKVKGDNWRRFVDKDDPWGKSLGFAVARKGQPISVVFAHYVTWHDCASYNPVAEGGKLSKRELSSWGMK</sequence>
<dbReference type="EMBL" id="CH989998">
    <property type="protein sequence ID" value="EDX16202.1"/>
    <property type="molecule type" value="Genomic_DNA"/>
</dbReference>
<organism evidence="1 2">
    <name type="scientific">Drosophila simulans</name>
    <name type="common">Fruit fly</name>
    <dbReference type="NCBI Taxonomy" id="7240"/>
    <lineage>
        <taxon>Eukaryota</taxon>
        <taxon>Metazoa</taxon>
        <taxon>Ecdysozoa</taxon>
        <taxon>Arthropoda</taxon>
        <taxon>Hexapoda</taxon>
        <taxon>Insecta</taxon>
        <taxon>Pterygota</taxon>
        <taxon>Neoptera</taxon>
        <taxon>Endopterygota</taxon>
        <taxon>Diptera</taxon>
        <taxon>Brachycera</taxon>
        <taxon>Muscomorpha</taxon>
        <taxon>Ephydroidea</taxon>
        <taxon>Drosophilidae</taxon>
        <taxon>Drosophila</taxon>
        <taxon>Sophophora</taxon>
    </lineage>
</organism>
<reference evidence="1 2" key="1">
    <citation type="journal article" date="2007" name="Nature">
        <title>Evolution of genes and genomes on the Drosophila phylogeny.</title>
        <authorList>
            <consortium name="Drosophila 12 Genomes Consortium"/>
            <person name="Clark A.G."/>
            <person name="Eisen M.B."/>
            <person name="Smith D.R."/>
            <person name="Bergman C.M."/>
            <person name="Oliver B."/>
            <person name="Markow T.A."/>
            <person name="Kaufman T.C."/>
            <person name="Kellis M."/>
            <person name="Gelbart W."/>
            <person name="Iyer V.N."/>
            <person name="Pollard D.A."/>
            <person name="Sackton T.B."/>
            <person name="Larracuente A.M."/>
            <person name="Singh N.D."/>
            <person name="Abad J.P."/>
            <person name="Abt D.N."/>
            <person name="Adryan B."/>
            <person name="Aguade M."/>
            <person name="Akashi H."/>
            <person name="Anderson W.W."/>
            <person name="Aquadro C.F."/>
            <person name="Ardell D.H."/>
            <person name="Arguello R."/>
            <person name="Artieri C.G."/>
            <person name="Barbash D.A."/>
            <person name="Barker D."/>
            <person name="Barsanti P."/>
            <person name="Batterham P."/>
            <person name="Batzoglou S."/>
            <person name="Begun D."/>
            <person name="Bhutkar A."/>
            <person name="Blanco E."/>
            <person name="Bosak S.A."/>
            <person name="Bradley R.K."/>
            <person name="Brand A.D."/>
            <person name="Brent M.R."/>
            <person name="Brooks A.N."/>
            <person name="Brown R.H."/>
            <person name="Butlin R.K."/>
            <person name="Caggese C."/>
            <person name="Calvi B.R."/>
            <person name="Bernardo de Carvalho A."/>
            <person name="Caspi A."/>
            <person name="Castrezana S."/>
            <person name="Celniker S.E."/>
            <person name="Chang J.L."/>
            <person name="Chapple C."/>
            <person name="Chatterji S."/>
            <person name="Chinwalla A."/>
            <person name="Civetta A."/>
            <person name="Clifton S.W."/>
            <person name="Comeron J.M."/>
            <person name="Costello J.C."/>
            <person name="Coyne J.A."/>
            <person name="Daub J."/>
            <person name="David R.G."/>
            <person name="Delcher A.L."/>
            <person name="Delehaunty K."/>
            <person name="Do C.B."/>
            <person name="Ebling H."/>
            <person name="Edwards K."/>
            <person name="Eickbush T."/>
            <person name="Evans J.D."/>
            <person name="Filipski A."/>
            <person name="Findeiss S."/>
            <person name="Freyhult E."/>
            <person name="Fulton L."/>
            <person name="Fulton R."/>
            <person name="Garcia A.C."/>
            <person name="Gardiner A."/>
            <person name="Garfield D.A."/>
            <person name="Garvin B.E."/>
            <person name="Gibson G."/>
            <person name="Gilbert D."/>
            <person name="Gnerre S."/>
            <person name="Godfrey J."/>
            <person name="Good R."/>
            <person name="Gotea V."/>
            <person name="Gravely B."/>
            <person name="Greenberg A.J."/>
            <person name="Griffiths-Jones S."/>
            <person name="Gross S."/>
            <person name="Guigo R."/>
            <person name="Gustafson E.A."/>
            <person name="Haerty W."/>
            <person name="Hahn M.W."/>
            <person name="Halligan D.L."/>
            <person name="Halpern A.L."/>
            <person name="Halter G.M."/>
            <person name="Han M.V."/>
            <person name="Heger A."/>
            <person name="Hillier L."/>
            <person name="Hinrichs A.S."/>
            <person name="Holmes I."/>
            <person name="Hoskins R.A."/>
            <person name="Hubisz M.J."/>
            <person name="Hultmark D."/>
            <person name="Huntley M.A."/>
            <person name="Jaffe D.B."/>
            <person name="Jagadeeshan S."/>
            <person name="Jeck W.R."/>
            <person name="Johnson J."/>
            <person name="Jones C.D."/>
            <person name="Jordan W.C."/>
            <person name="Karpen G.H."/>
            <person name="Kataoka E."/>
            <person name="Keightley P.D."/>
            <person name="Kheradpour P."/>
            <person name="Kirkness E.F."/>
            <person name="Koerich L.B."/>
            <person name="Kristiansen K."/>
            <person name="Kudrna D."/>
            <person name="Kulathinal R.J."/>
            <person name="Kumar S."/>
            <person name="Kwok R."/>
            <person name="Lander E."/>
            <person name="Langley C.H."/>
            <person name="Lapoint R."/>
            <person name="Lazzaro B.P."/>
            <person name="Lee S.J."/>
            <person name="Levesque L."/>
            <person name="Li R."/>
            <person name="Lin C.F."/>
            <person name="Lin M.F."/>
            <person name="Lindblad-Toh K."/>
            <person name="Llopart A."/>
            <person name="Long M."/>
            <person name="Low L."/>
            <person name="Lozovsky E."/>
            <person name="Lu J."/>
            <person name="Luo M."/>
            <person name="Machado C.A."/>
            <person name="Makalowski W."/>
            <person name="Marzo M."/>
            <person name="Matsuda M."/>
            <person name="Matzkin L."/>
            <person name="McAllister B."/>
            <person name="McBride C.S."/>
            <person name="McKernan B."/>
            <person name="McKernan K."/>
            <person name="Mendez-Lago M."/>
            <person name="Minx P."/>
            <person name="Mollenhauer M.U."/>
            <person name="Montooth K."/>
            <person name="Mount S.M."/>
            <person name="Mu X."/>
            <person name="Myers E."/>
            <person name="Negre B."/>
            <person name="Newfeld S."/>
            <person name="Nielsen R."/>
            <person name="Noor M.A."/>
            <person name="O'Grady P."/>
            <person name="Pachter L."/>
            <person name="Papaceit M."/>
            <person name="Parisi M.J."/>
            <person name="Parisi M."/>
            <person name="Parts L."/>
            <person name="Pedersen J.S."/>
            <person name="Pesole G."/>
            <person name="Phillippy A.M."/>
            <person name="Ponting C.P."/>
            <person name="Pop M."/>
            <person name="Porcelli D."/>
            <person name="Powell J.R."/>
            <person name="Prohaska S."/>
            <person name="Pruitt K."/>
            <person name="Puig M."/>
            <person name="Quesneville H."/>
            <person name="Ram K.R."/>
            <person name="Rand D."/>
            <person name="Rasmussen M.D."/>
            <person name="Reed L.K."/>
            <person name="Reenan R."/>
            <person name="Reily A."/>
            <person name="Remington K.A."/>
            <person name="Rieger T.T."/>
            <person name="Ritchie M.G."/>
            <person name="Robin C."/>
            <person name="Rogers Y.H."/>
            <person name="Rohde C."/>
            <person name="Rozas J."/>
            <person name="Rubenfield M.J."/>
            <person name="Ruiz A."/>
            <person name="Russo S."/>
            <person name="Salzberg S.L."/>
            <person name="Sanchez-Gracia A."/>
            <person name="Saranga D.J."/>
            <person name="Sato H."/>
            <person name="Schaeffer S.W."/>
            <person name="Schatz M.C."/>
            <person name="Schlenke T."/>
            <person name="Schwartz R."/>
            <person name="Segarra C."/>
            <person name="Singh R.S."/>
            <person name="Sirot L."/>
            <person name="Sirota M."/>
            <person name="Sisneros N.B."/>
            <person name="Smith C.D."/>
            <person name="Smith T.F."/>
            <person name="Spieth J."/>
            <person name="Stage D.E."/>
            <person name="Stark A."/>
            <person name="Stephan W."/>
            <person name="Strausberg R.L."/>
            <person name="Strempel S."/>
            <person name="Sturgill D."/>
            <person name="Sutton G."/>
            <person name="Sutton G.G."/>
            <person name="Tao W."/>
            <person name="Teichmann S."/>
            <person name="Tobari Y.N."/>
            <person name="Tomimura Y."/>
            <person name="Tsolas J.M."/>
            <person name="Valente V.L."/>
            <person name="Venter E."/>
            <person name="Venter J.C."/>
            <person name="Vicario S."/>
            <person name="Vieira F.G."/>
            <person name="Vilella A.J."/>
            <person name="Villasante A."/>
            <person name="Walenz B."/>
            <person name="Wang J."/>
            <person name="Wasserman M."/>
            <person name="Watts T."/>
            <person name="Wilson D."/>
            <person name="Wilson R.K."/>
            <person name="Wing R.A."/>
            <person name="Wolfner M.F."/>
            <person name="Wong A."/>
            <person name="Wong G.K."/>
            <person name="Wu C.I."/>
            <person name="Wu G."/>
            <person name="Yamamoto D."/>
            <person name="Yang H.P."/>
            <person name="Yang S.P."/>
            <person name="Yorke J.A."/>
            <person name="Yoshida K."/>
            <person name="Zdobnov E."/>
            <person name="Zhang P."/>
            <person name="Zhang Y."/>
            <person name="Zimin A.V."/>
            <person name="Baldwin J."/>
            <person name="Abdouelleil A."/>
            <person name="Abdulkadir J."/>
            <person name="Abebe A."/>
            <person name="Abera B."/>
            <person name="Abreu J."/>
            <person name="Acer S.C."/>
            <person name="Aftuck L."/>
            <person name="Alexander A."/>
            <person name="An P."/>
            <person name="Anderson E."/>
            <person name="Anderson S."/>
            <person name="Arachi H."/>
            <person name="Azer M."/>
            <person name="Bachantsang P."/>
            <person name="Barry A."/>
            <person name="Bayul T."/>
            <person name="Berlin A."/>
            <person name="Bessette D."/>
            <person name="Bloom T."/>
            <person name="Blye J."/>
            <person name="Boguslavskiy L."/>
            <person name="Bonnet C."/>
            <person name="Boukhgalter B."/>
            <person name="Bourzgui I."/>
            <person name="Brown A."/>
            <person name="Cahill P."/>
            <person name="Channer S."/>
            <person name="Cheshatsang Y."/>
            <person name="Chuda L."/>
            <person name="Citroen M."/>
            <person name="Collymore A."/>
            <person name="Cooke P."/>
            <person name="Costello M."/>
            <person name="D'Aco K."/>
            <person name="Daza R."/>
            <person name="De Haan G."/>
            <person name="DeGray S."/>
            <person name="DeMaso C."/>
            <person name="Dhargay N."/>
            <person name="Dooley K."/>
            <person name="Dooley E."/>
            <person name="Doricent M."/>
            <person name="Dorje P."/>
            <person name="Dorjee K."/>
            <person name="Dupes A."/>
            <person name="Elong R."/>
            <person name="Falk J."/>
            <person name="Farina A."/>
            <person name="Faro S."/>
            <person name="Ferguson D."/>
            <person name="Fisher S."/>
            <person name="Foley C.D."/>
            <person name="Franke A."/>
            <person name="Friedrich D."/>
            <person name="Gadbois L."/>
            <person name="Gearin G."/>
            <person name="Gearin C.R."/>
            <person name="Giannoukos G."/>
            <person name="Goode T."/>
            <person name="Graham J."/>
            <person name="Grandbois E."/>
            <person name="Grewal S."/>
            <person name="Gyaltsen K."/>
            <person name="Hafez N."/>
            <person name="Hagos B."/>
            <person name="Hall J."/>
            <person name="Henson C."/>
            <person name="Hollinger A."/>
            <person name="Honan T."/>
            <person name="Huard M.D."/>
            <person name="Hughes L."/>
            <person name="Hurhula B."/>
            <person name="Husby M.E."/>
            <person name="Kamat A."/>
            <person name="Kanga B."/>
            <person name="Kashin S."/>
            <person name="Khazanovich D."/>
            <person name="Kisner P."/>
            <person name="Lance K."/>
            <person name="Lara M."/>
            <person name="Lee W."/>
            <person name="Lennon N."/>
            <person name="Letendre F."/>
            <person name="LeVine R."/>
            <person name="Lipovsky A."/>
            <person name="Liu X."/>
            <person name="Liu J."/>
            <person name="Liu S."/>
            <person name="Lokyitsang T."/>
            <person name="Lokyitsang Y."/>
            <person name="Lubonja R."/>
            <person name="Lui A."/>
            <person name="MacDonald P."/>
            <person name="Magnisalis V."/>
            <person name="Maru K."/>
            <person name="Matthews C."/>
            <person name="McCusker W."/>
            <person name="McDonough S."/>
            <person name="Mehta T."/>
            <person name="Meldrim J."/>
            <person name="Meneus L."/>
            <person name="Mihai O."/>
            <person name="Mihalev A."/>
            <person name="Mihova T."/>
            <person name="Mittelman R."/>
            <person name="Mlenga V."/>
            <person name="Montmayeur A."/>
            <person name="Mulrain L."/>
            <person name="Navidi A."/>
            <person name="Naylor J."/>
            <person name="Negash T."/>
            <person name="Nguyen T."/>
            <person name="Nguyen N."/>
            <person name="Nicol R."/>
            <person name="Norbu C."/>
            <person name="Norbu N."/>
            <person name="Novod N."/>
            <person name="O'Neill B."/>
            <person name="Osman S."/>
            <person name="Markiewicz E."/>
            <person name="Oyono O.L."/>
            <person name="Patti C."/>
            <person name="Phunkhang P."/>
            <person name="Pierre F."/>
            <person name="Priest M."/>
            <person name="Raghuraman S."/>
            <person name="Rege F."/>
            <person name="Reyes R."/>
            <person name="Rise C."/>
            <person name="Rogov P."/>
            <person name="Ross K."/>
            <person name="Ryan E."/>
            <person name="Settipalli S."/>
            <person name="Shea T."/>
            <person name="Sherpa N."/>
            <person name="Shi L."/>
            <person name="Shih D."/>
            <person name="Sparrow T."/>
            <person name="Spaulding J."/>
            <person name="Stalker J."/>
            <person name="Stange-Thomann N."/>
            <person name="Stavropoulos S."/>
            <person name="Stone C."/>
            <person name="Strader C."/>
            <person name="Tesfaye S."/>
            <person name="Thomson T."/>
            <person name="Thoulutsang Y."/>
            <person name="Thoulutsang D."/>
            <person name="Topham K."/>
            <person name="Topping I."/>
            <person name="Tsamla T."/>
            <person name="Vassiliev H."/>
            <person name="Vo A."/>
            <person name="Wangchuk T."/>
            <person name="Wangdi T."/>
            <person name="Weiand M."/>
            <person name="Wilkinson J."/>
            <person name="Wilson A."/>
            <person name="Yadav S."/>
            <person name="Young G."/>
            <person name="Yu Q."/>
            <person name="Zembek L."/>
            <person name="Zhong D."/>
            <person name="Zimmer A."/>
            <person name="Zwirko Z."/>
            <person name="Jaffe D.B."/>
            <person name="Alvarez P."/>
            <person name="Brockman W."/>
            <person name="Butler J."/>
            <person name="Chin C."/>
            <person name="Gnerre S."/>
            <person name="Grabherr M."/>
            <person name="Kleber M."/>
            <person name="Mauceli E."/>
            <person name="MacCallum I."/>
        </authorList>
    </citation>
    <scope>NUCLEOTIDE SEQUENCE [LARGE SCALE GENOMIC DNA]</scope>
    <source>
        <strain evidence="2">white501</strain>
    </source>
</reference>
<dbReference type="AlphaFoldDB" id="B4NVV7"/>
<gene>
    <name evidence="1" type="primary">Dsim\GD14995</name>
    <name evidence="1" type="ORF">Dsim_GD14995</name>
</gene>
<accession>B4NVV7</accession>
<proteinExistence type="predicted"/>
<name>B4NVV7_DROSI</name>
<evidence type="ECO:0000313" key="2">
    <source>
        <dbReference type="Proteomes" id="UP000000304"/>
    </source>
</evidence>
<protein>
    <submittedName>
        <fullName evidence="1">GD14995</fullName>
    </submittedName>
</protein>